<protein>
    <submittedName>
        <fullName evidence="2">Lectin</fullName>
    </submittedName>
</protein>
<dbReference type="AlphaFoldDB" id="A0AA39Q6T6"/>
<comment type="caution">
    <text evidence="2">The sequence shown here is derived from an EMBL/GenBank/DDBJ whole genome shotgun (WGS) entry which is preliminary data.</text>
</comment>
<evidence type="ECO:0000256" key="1">
    <source>
        <dbReference type="SAM" id="SignalP"/>
    </source>
</evidence>
<gene>
    <name evidence="2" type="ORF">EDD18DRAFT_1105366</name>
</gene>
<feature type="signal peptide" evidence="1">
    <location>
        <begin position="1"/>
        <end position="22"/>
    </location>
</feature>
<evidence type="ECO:0000313" key="3">
    <source>
        <dbReference type="Proteomes" id="UP001175228"/>
    </source>
</evidence>
<reference evidence="2" key="1">
    <citation type="submission" date="2023-06" db="EMBL/GenBank/DDBJ databases">
        <authorList>
            <consortium name="Lawrence Berkeley National Laboratory"/>
            <person name="Ahrendt S."/>
            <person name="Sahu N."/>
            <person name="Indic B."/>
            <person name="Wong-Bajracharya J."/>
            <person name="Merenyi Z."/>
            <person name="Ke H.-M."/>
            <person name="Monk M."/>
            <person name="Kocsube S."/>
            <person name="Drula E."/>
            <person name="Lipzen A."/>
            <person name="Balint B."/>
            <person name="Henrissat B."/>
            <person name="Andreopoulos B."/>
            <person name="Martin F.M."/>
            <person name="Harder C.B."/>
            <person name="Rigling D."/>
            <person name="Ford K.L."/>
            <person name="Foster G.D."/>
            <person name="Pangilinan J."/>
            <person name="Papanicolaou A."/>
            <person name="Barry K."/>
            <person name="LaButti K."/>
            <person name="Viragh M."/>
            <person name="Koriabine M."/>
            <person name="Yan M."/>
            <person name="Riley R."/>
            <person name="Champramary S."/>
            <person name="Plett K.L."/>
            <person name="Tsai I.J."/>
            <person name="Slot J."/>
            <person name="Sipos G."/>
            <person name="Plett J."/>
            <person name="Nagy L.G."/>
            <person name="Grigoriev I.V."/>
        </authorList>
    </citation>
    <scope>NUCLEOTIDE SEQUENCE</scope>
    <source>
        <strain evidence="2">HWK02</strain>
    </source>
</reference>
<keyword evidence="3" id="KW-1185">Reference proteome</keyword>
<name>A0AA39Q6T6_9AGAR</name>
<feature type="chain" id="PRO_5041435684" evidence="1">
    <location>
        <begin position="23"/>
        <end position="373"/>
    </location>
</feature>
<accession>A0AA39Q6T6</accession>
<dbReference type="EMBL" id="JAUEPU010000014">
    <property type="protein sequence ID" value="KAK0497086.1"/>
    <property type="molecule type" value="Genomic_DNA"/>
</dbReference>
<dbReference type="Gene3D" id="2.60.120.260">
    <property type="entry name" value="Galactose-binding domain-like"/>
    <property type="match status" value="2"/>
</dbReference>
<organism evidence="2 3">
    <name type="scientific">Armillaria luteobubalina</name>
    <dbReference type="NCBI Taxonomy" id="153913"/>
    <lineage>
        <taxon>Eukaryota</taxon>
        <taxon>Fungi</taxon>
        <taxon>Dikarya</taxon>
        <taxon>Basidiomycota</taxon>
        <taxon>Agaricomycotina</taxon>
        <taxon>Agaricomycetes</taxon>
        <taxon>Agaricomycetidae</taxon>
        <taxon>Agaricales</taxon>
        <taxon>Marasmiineae</taxon>
        <taxon>Physalacriaceae</taxon>
        <taxon>Armillaria</taxon>
    </lineage>
</organism>
<keyword evidence="1" id="KW-0732">Signal</keyword>
<evidence type="ECO:0000313" key="2">
    <source>
        <dbReference type="EMBL" id="KAK0497086.1"/>
    </source>
</evidence>
<proteinExistence type="predicted"/>
<dbReference type="Proteomes" id="UP001175228">
    <property type="component" value="Unassembled WGS sequence"/>
</dbReference>
<sequence length="373" mass="38334">MACSLPAHIISTVLLLLPVVLSAVFTTALPASERSLLASVATTEKASLAARAAAQPLTLANSNWIWTGEQASAGGNAPIGSRPFRKTIPHTSTKCPTILRKVSSDNLHTLYVNGAEVGSGASFSSAQAYTVGLNPESDNVITVNGTNTGGPAALIATILVDYADGTTETFVSDASWKTLESAPPTGFANPSLDDSAWIAAVGQGKEGVSPWGQTTLPSALDMTQSNWIWTGETDSTGNAPVGHRAFRKTVTSPYGKGAVDNAYTLYANGQSLGSGTDFNIAQAYSVPQLDPDQNVFAVDGENTGGPAGVIATILVAYNDGTSASYVTDTTWKASTSLPTGFQLPATDDSTWADAAIVGKYGSAPWGAITVPAA</sequence>